<gene>
    <name evidence="1" type="ORF">RCC_01589</name>
</gene>
<dbReference type="Gene3D" id="1.10.472.10">
    <property type="entry name" value="Cyclin-like"/>
    <property type="match status" value="2"/>
</dbReference>
<dbReference type="GeneID" id="35596827"/>
<dbReference type="Proteomes" id="UP000225277">
    <property type="component" value="Unassembled WGS sequence"/>
</dbReference>
<evidence type="ECO:0000313" key="1">
    <source>
        <dbReference type="EMBL" id="CZT15755.1"/>
    </source>
</evidence>
<keyword evidence="2" id="KW-1185">Reference proteome</keyword>
<dbReference type="SUPFAM" id="SSF47954">
    <property type="entry name" value="Cyclin-like"/>
    <property type="match status" value="2"/>
</dbReference>
<reference evidence="1 2" key="1">
    <citation type="submission" date="2016-03" db="EMBL/GenBank/DDBJ databases">
        <authorList>
            <person name="Ploux O."/>
        </authorList>
    </citation>
    <scope>NUCLEOTIDE SEQUENCE [LARGE SCALE GENOMIC DNA]</scope>
    <source>
        <strain evidence="1 2">URUG2</strain>
    </source>
</reference>
<organism evidence="1 2">
    <name type="scientific">Ramularia collo-cygni</name>
    <dbReference type="NCBI Taxonomy" id="112498"/>
    <lineage>
        <taxon>Eukaryota</taxon>
        <taxon>Fungi</taxon>
        <taxon>Dikarya</taxon>
        <taxon>Ascomycota</taxon>
        <taxon>Pezizomycotina</taxon>
        <taxon>Dothideomycetes</taxon>
        <taxon>Dothideomycetidae</taxon>
        <taxon>Mycosphaerellales</taxon>
        <taxon>Mycosphaerellaceae</taxon>
        <taxon>Ramularia</taxon>
    </lineage>
</organism>
<sequence>MAPITDLSHLLNPLVTPAQLETCSSQLDGVPRDLEASICFETSRLIQAAGILLHLPQEIIAQAIVILQRFWSGPDGGSMLDYDSKDVAAAAMYLTAKPSAQPVSPRQLLTSFAFLSSLAPGELARSDADGKLGAEWQFSEGDYERARDRLYAIEAQILRTLGFQTHVALPQPLCINYLQTLDAFGSPEEGSAVAKRAFEHLNSALLSPQMVFLTHQPHALAVSAIYLAAREVEVKLPGVEWWEVFDVDREELGFLVVALRSVEGFAAEEKQKWGQRKVPVTVENLRDEIERARMLEAGADA</sequence>
<protein>
    <submittedName>
        <fullName evidence="1">Related to cyclin</fullName>
    </submittedName>
</protein>
<dbReference type="InterPro" id="IPR036915">
    <property type="entry name" value="Cyclin-like_sf"/>
</dbReference>
<dbReference type="EMBL" id="FJUY01000002">
    <property type="protein sequence ID" value="CZT15755.1"/>
    <property type="molecule type" value="Genomic_DNA"/>
</dbReference>
<dbReference type="GO" id="GO:0006357">
    <property type="term" value="P:regulation of transcription by RNA polymerase II"/>
    <property type="evidence" value="ECO:0007669"/>
    <property type="project" value="InterPro"/>
</dbReference>
<name>A0A2D3UQV8_9PEZI</name>
<dbReference type="RefSeq" id="XP_023622651.1">
    <property type="nucleotide sequence ID" value="XM_023766883.1"/>
</dbReference>
<dbReference type="GO" id="GO:0016538">
    <property type="term" value="F:cyclin-dependent protein serine/threonine kinase regulator activity"/>
    <property type="evidence" value="ECO:0007669"/>
    <property type="project" value="InterPro"/>
</dbReference>
<dbReference type="PANTHER" id="PTHR10026">
    <property type="entry name" value="CYCLIN"/>
    <property type="match status" value="1"/>
</dbReference>
<proteinExistence type="predicted"/>
<dbReference type="STRING" id="112498.A0A2D3UQV8"/>
<dbReference type="AlphaFoldDB" id="A0A2D3UQV8"/>
<dbReference type="InterPro" id="IPR043198">
    <property type="entry name" value="Cyclin/Ssn8"/>
</dbReference>
<accession>A0A2D3UQV8</accession>
<evidence type="ECO:0000313" key="2">
    <source>
        <dbReference type="Proteomes" id="UP000225277"/>
    </source>
</evidence>
<dbReference type="OrthoDB" id="10264655at2759"/>